<feature type="compositionally biased region" description="Low complexity" evidence="2">
    <location>
        <begin position="158"/>
        <end position="172"/>
    </location>
</feature>
<gene>
    <name evidence="3" type="ORF">GPECTOR_19g218</name>
</gene>
<feature type="compositionally biased region" description="Basic and acidic residues" evidence="2">
    <location>
        <begin position="1094"/>
        <end position="1107"/>
    </location>
</feature>
<dbReference type="EMBL" id="LSYV01000020">
    <property type="protein sequence ID" value="KXZ49767.1"/>
    <property type="molecule type" value="Genomic_DNA"/>
</dbReference>
<dbReference type="AlphaFoldDB" id="A0A150GIX5"/>
<feature type="compositionally biased region" description="Low complexity" evidence="2">
    <location>
        <begin position="180"/>
        <end position="192"/>
    </location>
</feature>
<feature type="compositionally biased region" description="Low complexity" evidence="2">
    <location>
        <begin position="1066"/>
        <end position="1085"/>
    </location>
</feature>
<feature type="region of interest" description="Disordered" evidence="2">
    <location>
        <begin position="1066"/>
        <end position="1122"/>
    </location>
</feature>
<feature type="compositionally biased region" description="Low complexity" evidence="2">
    <location>
        <begin position="400"/>
        <end position="426"/>
    </location>
</feature>
<feature type="region of interest" description="Disordered" evidence="2">
    <location>
        <begin position="1219"/>
        <end position="1240"/>
    </location>
</feature>
<feature type="region of interest" description="Disordered" evidence="2">
    <location>
        <begin position="876"/>
        <end position="911"/>
    </location>
</feature>
<feature type="region of interest" description="Disordered" evidence="2">
    <location>
        <begin position="128"/>
        <end position="280"/>
    </location>
</feature>
<feature type="coiled-coil region" evidence="1">
    <location>
        <begin position="78"/>
        <end position="105"/>
    </location>
</feature>
<sequence>MSAWPPRRPTSASRARRLMTNLSCLHGGNTRNPSLESRITSLLEEVLPPPSAAAASLAAIPAPMAPQPPPPAQADLLREAAAQRLGRALERHRRAEAEAAEVQRSLAAGGELAAPFGGAVRRAVARGSAAGSPASVRVSPAGAEGSRAGADGMSPAVQSVPSGPAAGGAEARGSGGSGGLQPQPSGSSAASLGAGGGSAPANAGTGDGAAMPARPPAPGGGLAPLGAEGSDSCGGGGAGPAKPEVSGGITAPPPPPALAPSVRNSQPGLGSGVGSGVGGRAPVRRMMRAAGAQALHLQGLSYRAAKEACRALAGSAQPPGFSLRDATAVPEDPTDADCVRWSGGAGWARTAMPPQSYAWSSASLTAPGLPTSHLFPEQHAHEVQVVPWEPASPRLHLYLPASPRPSSRPLSSSRPPSHARPTSAAPGTASSVAAPQSPRRPAHAAGTGTGTGTVRIGAGASEPLHASPLLLVRSLHPPSSLAANALLSPRHAQPRYVQAAATAAVGAGLHGLVSPRGAARPPAHPTSASTSASPSPSPWTAAAAATGWPDGGAGAGGGGTPGAGSSSSSVPSSPRASFRAPAGRASASALPSAAAAAAAAAAASASASASAWVVAGPPPPPPPAATGVAGHGLQFGPAYPGVPGLGQGQGQSQGQGSRHGYGYGYGGVTQPAWGDWRSSSATGDRPGADSEYGEYGKYGGEGCIAGYSSGANAWEGEGPSSPSPRVEAAAGACSALRSASLERRAGPGSSGSGSPLEPLALFGPCGPTNQPPQPQEQHPAHPSRLAAPPQPGPVSLPEGQPLAPAPLSRAHGGSSGAWLTGLQAAGGGGVAELLPGGFLSPRAVGRSLSSSATTTPRPAWGATLGRGNSTIAAGGGAAAAGGVSPRVRPSSAMPMQPHGRQAGAAAGAGGAGGAAGGTVAAVLAAAPFEVVPDSAAQRRTSLLESLAAGHGGRGCGRVGRAVVGMLPVAHPAALAVPLEERVSQALADQSHKPPPAPPSAPPPSAPTRKVVRMLTERRESEAAAAAVDSAFSCPDPAAWMNQIMAECAAALAAAAAAAAAAHASGWRSPTAEPGSPAGASPAAAEAHPHPHPHPPRESLSHHPRDPETDSDGDEGGDEDGELDSIDQVLSHDSLALSAAATLVQPSSPQQQPPSPPAAPAVVARHTSAEAMHQHSLSYLASRGACRALAAASSPPPGAVSLRETVRLLGVAGRALAAGASLGGDRRRPASAGRLLTRGRD</sequence>
<dbReference type="Proteomes" id="UP000075714">
    <property type="component" value="Unassembled WGS sequence"/>
</dbReference>
<feature type="compositionally biased region" description="Gly residues" evidence="2">
    <location>
        <begin position="269"/>
        <end position="279"/>
    </location>
</feature>
<evidence type="ECO:0000313" key="4">
    <source>
        <dbReference type="Proteomes" id="UP000075714"/>
    </source>
</evidence>
<feature type="compositionally biased region" description="Pro residues" evidence="2">
    <location>
        <begin position="992"/>
        <end position="1005"/>
    </location>
</feature>
<keyword evidence="1" id="KW-0175">Coiled coil</keyword>
<feature type="region of interest" description="Disordered" evidence="2">
    <location>
        <begin position="399"/>
        <end position="459"/>
    </location>
</feature>
<evidence type="ECO:0000256" key="1">
    <source>
        <dbReference type="SAM" id="Coils"/>
    </source>
</evidence>
<feature type="compositionally biased region" description="Low complexity" evidence="2">
    <location>
        <begin position="563"/>
        <end position="579"/>
    </location>
</feature>
<protein>
    <submittedName>
        <fullName evidence="3">Uncharacterized protein</fullName>
    </submittedName>
</protein>
<feature type="region of interest" description="Disordered" evidence="2">
    <location>
        <begin position="740"/>
        <end position="814"/>
    </location>
</feature>
<accession>A0A150GIX5</accession>
<feature type="compositionally biased region" description="Gly residues" evidence="2">
    <location>
        <begin position="549"/>
        <end position="562"/>
    </location>
</feature>
<evidence type="ECO:0000256" key="2">
    <source>
        <dbReference type="SAM" id="MobiDB-lite"/>
    </source>
</evidence>
<feature type="compositionally biased region" description="Acidic residues" evidence="2">
    <location>
        <begin position="1108"/>
        <end position="1122"/>
    </location>
</feature>
<feature type="compositionally biased region" description="Low complexity" evidence="2">
    <location>
        <begin position="199"/>
        <end position="212"/>
    </location>
</feature>
<feature type="compositionally biased region" description="Low complexity" evidence="2">
    <location>
        <begin position="518"/>
        <end position="548"/>
    </location>
</feature>
<organism evidence="3 4">
    <name type="scientific">Gonium pectorale</name>
    <name type="common">Green alga</name>
    <dbReference type="NCBI Taxonomy" id="33097"/>
    <lineage>
        <taxon>Eukaryota</taxon>
        <taxon>Viridiplantae</taxon>
        <taxon>Chlorophyta</taxon>
        <taxon>core chlorophytes</taxon>
        <taxon>Chlorophyceae</taxon>
        <taxon>CS clade</taxon>
        <taxon>Chlamydomonadales</taxon>
        <taxon>Volvocaceae</taxon>
        <taxon>Gonium</taxon>
    </lineage>
</organism>
<feature type="region of interest" description="Disordered" evidence="2">
    <location>
        <begin position="515"/>
        <end position="579"/>
    </location>
</feature>
<evidence type="ECO:0000313" key="3">
    <source>
        <dbReference type="EMBL" id="KXZ49767.1"/>
    </source>
</evidence>
<keyword evidence="4" id="KW-1185">Reference proteome</keyword>
<feature type="region of interest" description="Disordered" evidence="2">
    <location>
        <begin position="983"/>
        <end position="1007"/>
    </location>
</feature>
<comment type="caution">
    <text evidence="3">The sequence shown here is derived from an EMBL/GenBank/DDBJ whole genome shotgun (WGS) entry which is preliminary data.</text>
</comment>
<proteinExistence type="predicted"/>
<name>A0A150GIX5_GONPE</name>
<feature type="compositionally biased region" description="Low complexity" evidence="2">
    <location>
        <begin position="128"/>
        <end position="141"/>
    </location>
</feature>
<reference evidence="4" key="1">
    <citation type="journal article" date="2016" name="Nat. Commun.">
        <title>The Gonium pectorale genome demonstrates co-option of cell cycle regulation during the evolution of multicellularity.</title>
        <authorList>
            <person name="Hanschen E.R."/>
            <person name="Marriage T.N."/>
            <person name="Ferris P.J."/>
            <person name="Hamaji T."/>
            <person name="Toyoda A."/>
            <person name="Fujiyama A."/>
            <person name="Neme R."/>
            <person name="Noguchi H."/>
            <person name="Minakuchi Y."/>
            <person name="Suzuki M."/>
            <person name="Kawai-Toyooka H."/>
            <person name="Smith D.R."/>
            <person name="Sparks H."/>
            <person name="Anderson J."/>
            <person name="Bakaric R."/>
            <person name="Luria V."/>
            <person name="Karger A."/>
            <person name="Kirschner M.W."/>
            <person name="Durand P.M."/>
            <person name="Michod R.E."/>
            <person name="Nozaki H."/>
            <person name="Olson B.J."/>
        </authorList>
    </citation>
    <scope>NUCLEOTIDE SEQUENCE [LARGE SCALE GENOMIC DNA]</scope>
    <source>
        <strain evidence="4">NIES-2863</strain>
    </source>
</reference>